<evidence type="ECO:0000256" key="3">
    <source>
        <dbReference type="SAM" id="MobiDB-lite"/>
    </source>
</evidence>
<dbReference type="Gene3D" id="3.90.228.10">
    <property type="match status" value="2"/>
</dbReference>
<dbReference type="EC" id="2.4.2.-" evidence="1"/>
<keyword evidence="1" id="KW-0520">NAD</keyword>
<dbReference type="STRING" id="282301.A0A267F8G2"/>
<dbReference type="GO" id="GO:0031048">
    <property type="term" value="P:regulatory ncRNA-mediated heterochromatin formation"/>
    <property type="evidence" value="ECO:0007669"/>
    <property type="project" value="TreeGrafter"/>
</dbReference>
<evidence type="ECO:0000313" key="6">
    <source>
        <dbReference type="Proteomes" id="UP000215902"/>
    </source>
</evidence>
<dbReference type="Gene3D" id="3.40.50.300">
    <property type="entry name" value="P-loop containing nucleotide triphosphate hydrolases"/>
    <property type="match status" value="3"/>
</dbReference>
<dbReference type="PANTHER" id="PTHR10887:SF341">
    <property type="entry name" value="NFX1-TYPE ZINC FINGER-CONTAINING PROTEIN 1"/>
    <property type="match status" value="1"/>
</dbReference>
<feature type="compositionally biased region" description="Polar residues" evidence="3">
    <location>
        <begin position="772"/>
        <end position="781"/>
    </location>
</feature>
<dbReference type="EMBL" id="NIVC01001317">
    <property type="protein sequence ID" value="PAA69504.1"/>
    <property type="molecule type" value="Genomic_DNA"/>
</dbReference>
<dbReference type="Pfam" id="PF00644">
    <property type="entry name" value="PARP"/>
    <property type="match status" value="2"/>
</dbReference>
<feature type="region of interest" description="Disordered" evidence="3">
    <location>
        <begin position="1"/>
        <end position="28"/>
    </location>
</feature>
<dbReference type="Pfam" id="PF13086">
    <property type="entry name" value="AAA_11"/>
    <property type="match status" value="1"/>
</dbReference>
<keyword evidence="2" id="KW-0175">Coiled coil</keyword>
<dbReference type="CDD" id="cd18808">
    <property type="entry name" value="SF1_C_Upf1"/>
    <property type="match status" value="1"/>
</dbReference>
<keyword evidence="6" id="KW-1185">Reference proteome</keyword>
<dbReference type="InterPro" id="IPR045055">
    <property type="entry name" value="DNA2/NAM7-like"/>
</dbReference>
<dbReference type="OrthoDB" id="2423195at2759"/>
<dbReference type="PANTHER" id="PTHR10887">
    <property type="entry name" value="DNA2/NAM7 HELICASE FAMILY"/>
    <property type="match status" value="1"/>
</dbReference>
<dbReference type="PROSITE" id="PS51059">
    <property type="entry name" value="PARP_CATALYTIC"/>
    <property type="match status" value="1"/>
</dbReference>
<dbReference type="InterPro" id="IPR041679">
    <property type="entry name" value="DNA2/NAM7-like_C"/>
</dbReference>
<dbReference type="InterPro" id="IPR041677">
    <property type="entry name" value="DNA2/NAM7_AAA_11"/>
</dbReference>
<dbReference type="GO" id="GO:0003950">
    <property type="term" value="F:NAD+ poly-ADP-ribosyltransferase activity"/>
    <property type="evidence" value="ECO:0007669"/>
    <property type="project" value="UniProtKB-UniRule"/>
</dbReference>
<reference evidence="5 6" key="1">
    <citation type="submission" date="2017-06" db="EMBL/GenBank/DDBJ databases">
        <title>A platform for efficient transgenesis in Macrostomum lignano, a flatworm model organism for stem cell research.</title>
        <authorList>
            <person name="Berezikov E."/>
        </authorList>
    </citation>
    <scope>NUCLEOTIDE SEQUENCE [LARGE SCALE GENOMIC DNA]</scope>
    <source>
        <strain evidence="5">DV1</strain>
        <tissue evidence="5">Whole organism</tissue>
    </source>
</reference>
<feature type="region of interest" description="Disordered" evidence="3">
    <location>
        <begin position="767"/>
        <end position="800"/>
    </location>
</feature>
<dbReference type="Pfam" id="PF13087">
    <property type="entry name" value="AAA_12"/>
    <property type="match status" value="1"/>
</dbReference>
<sequence>SRKRRRSPPRPSGRGPRAPPPPKMSTGERRYLSANDVLPDEQLEAVVEQYTPECGLTFMVSMPEHRRGYQLTLQQDDIAATYGALTPKASDRIRLTASFYNSTATNLANCKLLSLTSRDSAEWLSFARRLLNIAENSPRGASGHLLAELGEPNVVWPALLLGDFNDSQLSGAVCRLLTRLTRLLSSRKRENLQIVIELASSQKALSRLLLPLVAADAAQSPDAPMSHRRIVVEFARSLLAQDPGCLARLLPLLRGATAPSNSLLLDLLTAVAELRPGGRRSISIAPTSEEVSAGRKSMLTGLQPARIQGPYQSVEDYFETMFRLLRADCFEKFYECMEQVKSGSEIRNEDIRVYCNVKVKSVKLSKSGSCSIGVTFELRDSDHAPSNWAKSMRLMTGNLLCLATSERFSEQYWATVADRDSQDLNSSRLVWLDLCQYMCSPDTSAGDVLVSLMLNSTRASNGLIMLESPTMFRAFEPVLESLKCFDAERFPFADSLVFGEMTAADAQPLYVKRHYEGDPDDVDYCAENLPFISTGSLKLDVCQTSAFENALHRRIYVCQGPPGTGKTLLGVLIARQLLELDVLKDRPILVLCYKNHALDEFLSHLLPEHQEDIVRIGGRCKDLRLEHLNLIELRRKYPDRGRAKSLRTISSEIEEAWAKFKDSVKELDCLFSHPAVAIMDECNETYLAELVRYRNRKSSIKQMTPEELEVEEKFKRASKDELHDLIRSDAKVLAALAACVDRSMPAIKDQLEANRKKAQKISVHTNIPAAPSCSNSSSQPAKTVAKASLDDAEEEEVKERENQILASLASKDSQTERGGKSNLIDRINLDNTNGSQILHDPGIENCCNSGVIAQLSRRNPTRLSPTEQLLYFQQALYKAISKIRSDIKEQFDTIQRLESEKRLLEVKADASILRRRRIIGMTITGASIHRELLDLVQPGVLLVEEAAEVSEPHLLACFGHRTEQLILIGDHKQLRPQTESYKLAKDYHLDVSMMERLIANGIKYDQLELQSRMKPELSILLRDIYPNLRDNLEVVSRDLQPRCFTVPTFFWTHRELESTSGGHGATNMEEAQRCVRLAMFLILQGCDPDRITILSAYRRQTSLIRNLLKDFLAKSDFLRILIQHRSKRNWEDLELTESPTEQSNTVVTEADLSVKIFTIDLYQGDENDIVIVSLVRSNPSNNIGFLKTLNRRCVAQSRARLAMVFIGNADCIYDSPNGKVWRPLIDAMESSNCIGSKISLRCPNHAQSVVQSESFDQIPTMSPFCLEVCGIQMSCGIHSCLLPCQPPHDQEHDNCKAVVPFVHPLCNHNDTKFCSEPIGVKTCKTKVSMKFTECSHEILKECGMPDSFYKCHEKCERLLNCGHKCLLKCFELCSSRPCKEKVPHRFPCGHTINTQCCENRDVMTCQQPCSRKLPCNHPCTLKCGEDCKLKPCFVQTTVKYPNCEHSIKVPCCMSDQQFVCDAKCERKLACGHSCPGTCSADCASIACQVKIKLILPCAHPAEIECSIPESQVKCKKICNKQLEGCGHKCLLQCYQPCNSEKCKVCASIQSEIEKKQLLELQQAIRRNAFEELKKIRAMKDLPSSVKTISCDGDYCDEYLDVHDRVMKFIQSEHGWHPAITKIEKIENSKLTLQFLDFKAKCAADPRRSEKKFHGTSANALHSIVTDGFKLPSKAGMYGPGIYFATNSSKSSQQIYTKGSNMLLLCEVLIGRTLKVTSATQMYKSHADLKKIGYDSLFAPRNTKSTGGVLFDEYVIFDPRQAVPQYVIHYSNLAELPVMSLPPSAENHVLKIRPDRYKTDSDSCKALHFASVQSEYLRIDGTIKSLGSITEVWVNRNAQLEQKFKAKQEEFRNKYNSDCWVYAFHGTNRNSADQIFKENFRLDKCTRQAYGRGIYFSEFTHISKDYGDALLLCRVLPGREVDYPPPPNKPAEYDCVRVRDSSSDYSNMLVISNPDQILPVYRVFTTIKFTQ</sequence>
<proteinExistence type="predicted"/>
<dbReference type="InterPro" id="IPR057373">
    <property type="entry name" value="ZNFX1"/>
</dbReference>
<feature type="non-terminal residue" evidence="5">
    <location>
        <position position="1"/>
    </location>
</feature>
<gene>
    <name evidence="5" type="ORF">BOX15_Mlig016543g1</name>
</gene>
<dbReference type="Pfam" id="PF25396">
    <property type="entry name" value="ZNFX1"/>
    <property type="match status" value="1"/>
</dbReference>
<dbReference type="GO" id="GO:0004386">
    <property type="term" value="F:helicase activity"/>
    <property type="evidence" value="ECO:0007669"/>
    <property type="project" value="InterPro"/>
</dbReference>
<protein>
    <recommendedName>
        <fullName evidence="1">Poly [ADP-ribose] polymerase</fullName>
        <shortName evidence="1">PARP</shortName>
        <ecNumber evidence="1">2.4.2.-</ecNumber>
    </recommendedName>
</protein>
<keyword evidence="1" id="KW-0328">Glycosyltransferase</keyword>
<dbReference type="SUPFAM" id="SSF52540">
    <property type="entry name" value="P-loop containing nucleoside triphosphate hydrolases"/>
    <property type="match status" value="1"/>
</dbReference>
<organism evidence="5 6">
    <name type="scientific">Macrostomum lignano</name>
    <dbReference type="NCBI Taxonomy" id="282301"/>
    <lineage>
        <taxon>Eukaryota</taxon>
        <taxon>Metazoa</taxon>
        <taxon>Spiralia</taxon>
        <taxon>Lophotrochozoa</taxon>
        <taxon>Platyhelminthes</taxon>
        <taxon>Rhabditophora</taxon>
        <taxon>Macrostomorpha</taxon>
        <taxon>Macrostomida</taxon>
        <taxon>Macrostomidae</taxon>
        <taxon>Macrostomum</taxon>
    </lineage>
</organism>
<feature type="coiled-coil region" evidence="2">
    <location>
        <begin position="880"/>
        <end position="907"/>
    </location>
</feature>
<dbReference type="InterPro" id="IPR047187">
    <property type="entry name" value="SF1_C_Upf1"/>
</dbReference>
<evidence type="ECO:0000256" key="1">
    <source>
        <dbReference type="RuleBase" id="RU362114"/>
    </source>
</evidence>
<evidence type="ECO:0000313" key="5">
    <source>
        <dbReference type="EMBL" id="PAA69504.1"/>
    </source>
</evidence>
<keyword evidence="1" id="KW-0808">Transferase</keyword>
<dbReference type="Proteomes" id="UP000215902">
    <property type="component" value="Unassembled WGS sequence"/>
</dbReference>
<comment type="caution">
    <text evidence="5">The sequence shown here is derived from an EMBL/GenBank/DDBJ whole genome shotgun (WGS) entry which is preliminary data.</text>
</comment>
<dbReference type="SUPFAM" id="SSF56399">
    <property type="entry name" value="ADP-ribosylation"/>
    <property type="match status" value="2"/>
</dbReference>
<evidence type="ECO:0000256" key="2">
    <source>
        <dbReference type="SAM" id="Coils"/>
    </source>
</evidence>
<name>A0A267F8G2_9PLAT</name>
<accession>A0A267F8G2</accession>
<dbReference type="InterPro" id="IPR027417">
    <property type="entry name" value="P-loop_NTPase"/>
</dbReference>
<dbReference type="GO" id="GO:0031380">
    <property type="term" value="C:nuclear RNA-directed RNA polymerase complex"/>
    <property type="evidence" value="ECO:0007669"/>
    <property type="project" value="TreeGrafter"/>
</dbReference>
<evidence type="ECO:0000259" key="4">
    <source>
        <dbReference type="PROSITE" id="PS51059"/>
    </source>
</evidence>
<dbReference type="InterPro" id="IPR012317">
    <property type="entry name" value="Poly(ADP-ribose)pol_cat_dom"/>
</dbReference>
<feature type="domain" description="PARP catalytic" evidence="4">
    <location>
        <begin position="1581"/>
        <end position="1778"/>
    </location>
</feature>